<evidence type="ECO:0000256" key="6">
    <source>
        <dbReference type="ARBA" id="ARBA00022842"/>
    </source>
</evidence>
<evidence type="ECO:0000313" key="14">
    <source>
        <dbReference type="EMBL" id="MDE5417644.1"/>
    </source>
</evidence>
<feature type="compositionally biased region" description="Basic and acidic residues" evidence="12">
    <location>
        <begin position="298"/>
        <end position="314"/>
    </location>
</feature>
<evidence type="ECO:0000256" key="9">
    <source>
        <dbReference type="ARBA" id="ARBA00044145"/>
    </source>
</evidence>
<evidence type="ECO:0000313" key="15">
    <source>
        <dbReference type="Proteomes" id="UP001528920"/>
    </source>
</evidence>
<evidence type="ECO:0000256" key="10">
    <source>
        <dbReference type="ARBA" id="ARBA00048304"/>
    </source>
</evidence>
<protein>
    <recommendedName>
        <fullName evidence="9">Cyclic GMP-AMP synthase</fullName>
    </recommendedName>
</protein>
<evidence type="ECO:0000256" key="7">
    <source>
        <dbReference type="ARBA" id="ARBA00023080"/>
    </source>
</evidence>
<feature type="coiled-coil region" evidence="11">
    <location>
        <begin position="263"/>
        <end position="290"/>
    </location>
</feature>
<feature type="region of interest" description="Disordered" evidence="12">
    <location>
        <begin position="298"/>
        <end position="321"/>
    </location>
</feature>
<evidence type="ECO:0000259" key="13">
    <source>
        <dbReference type="Pfam" id="PF21654"/>
    </source>
</evidence>
<dbReference type="Proteomes" id="UP001528920">
    <property type="component" value="Unassembled WGS sequence"/>
</dbReference>
<evidence type="ECO:0000256" key="5">
    <source>
        <dbReference type="ARBA" id="ARBA00022840"/>
    </source>
</evidence>
<feature type="domain" description="Cyclic GMP-AMP synthase DncV-like nucleotidyltransferase" evidence="13">
    <location>
        <begin position="50"/>
        <end position="141"/>
    </location>
</feature>
<organism evidence="14 15">
    <name type="scientific">Paralabilibaculum antarcticum</name>
    <dbReference type="NCBI Taxonomy" id="2912572"/>
    <lineage>
        <taxon>Bacteria</taxon>
        <taxon>Pseudomonadati</taxon>
        <taxon>Bacteroidota</taxon>
        <taxon>Bacteroidia</taxon>
        <taxon>Marinilabiliales</taxon>
        <taxon>Marinifilaceae</taxon>
        <taxon>Paralabilibaculum</taxon>
    </lineage>
</organism>
<evidence type="ECO:0000256" key="8">
    <source>
        <dbReference type="ARBA" id="ARBA00023118"/>
    </source>
</evidence>
<keyword evidence="8" id="KW-0051">Antiviral defense</keyword>
<proteinExistence type="predicted"/>
<keyword evidence="4" id="KW-0547">Nucleotide-binding</keyword>
<keyword evidence="7" id="KW-0546">Nucleotide metabolism</keyword>
<accession>A0ABT5VTN2</accession>
<keyword evidence="1" id="KW-0808">Transferase</keyword>
<reference evidence="14 15" key="1">
    <citation type="submission" date="2022-01" db="EMBL/GenBank/DDBJ databases">
        <title>Labilibaculum sp. nov, a marine bacterium isolated from Antarctica.</title>
        <authorList>
            <person name="Dai W."/>
        </authorList>
    </citation>
    <scope>NUCLEOTIDE SEQUENCE [LARGE SCALE GENOMIC DNA]</scope>
    <source>
        <strain evidence="14 15">DW002</strain>
    </source>
</reference>
<keyword evidence="15" id="KW-1185">Reference proteome</keyword>
<keyword evidence="6" id="KW-0460">Magnesium</keyword>
<comment type="caution">
    <text evidence="14">The sequence shown here is derived from an EMBL/GenBank/DDBJ whole genome shotgun (WGS) entry which is preliminary data.</text>
</comment>
<dbReference type="RefSeq" id="WP_275108986.1">
    <property type="nucleotide sequence ID" value="NZ_JAKJSC010000001.1"/>
</dbReference>
<comment type="catalytic activity">
    <reaction evidence="10">
        <text>GTP + ATP = 3',3'-cGAMP + 2 diphosphate</text>
        <dbReference type="Rhea" id="RHEA:35647"/>
        <dbReference type="ChEBI" id="CHEBI:30616"/>
        <dbReference type="ChEBI" id="CHEBI:33019"/>
        <dbReference type="ChEBI" id="CHEBI:37565"/>
        <dbReference type="ChEBI" id="CHEBI:71501"/>
    </reaction>
    <physiologicalReaction direction="left-to-right" evidence="10">
        <dbReference type="Rhea" id="RHEA:35648"/>
    </physiologicalReaction>
</comment>
<evidence type="ECO:0000256" key="1">
    <source>
        <dbReference type="ARBA" id="ARBA00022679"/>
    </source>
</evidence>
<evidence type="ECO:0000256" key="4">
    <source>
        <dbReference type="ARBA" id="ARBA00022741"/>
    </source>
</evidence>
<dbReference type="InterPro" id="IPR048445">
    <property type="entry name" value="DncV-like_NTFase"/>
</dbReference>
<keyword evidence="3" id="KW-0479">Metal-binding</keyword>
<evidence type="ECO:0000256" key="3">
    <source>
        <dbReference type="ARBA" id="ARBA00022723"/>
    </source>
</evidence>
<keyword evidence="5" id="KW-0067">ATP-binding</keyword>
<gene>
    <name evidence="14" type="ORF">L3049_06445</name>
</gene>
<evidence type="ECO:0000256" key="11">
    <source>
        <dbReference type="SAM" id="Coils"/>
    </source>
</evidence>
<name>A0ABT5VTN2_9BACT</name>
<keyword evidence="2" id="KW-0548">Nucleotidyltransferase</keyword>
<sequence>MAVLHKEFTKYNKDIKLTSSRKESLKDSRRDIKKKIRKWFKDNKPDDLQPKFHGQGSFEMNTGVNPIPEKYSDNNTLLKYDLDFGIYFIEKDDEDNKQTIETWHDWVYKSVEDHTAQKPIKKTTCIRVIYIDGHHLDLPIYYKLDDVIELAHKAKSWIESDPKEFYEWFNNLKNAQLERVVRYIKAWKNYRELKNTNLKLPSGFELTILAANNYVEDDNDDKVFRETVRKIDTVLNKPNGFMCLRPTTPKDEDVFANYSTTRKDNFLTILKSLLNDLDRARDEKNFKKASEILRDNQFGDRFPFGEDKDEEDKSNNLSASLGAALITPKPYGA</sequence>
<evidence type="ECO:0000256" key="2">
    <source>
        <dbReference type="ARBA" id="ARBA00022695"/>
    </source>
</evidence>
<dbReference type="Pfam" id="PF21654">
    <property type="entry name" value="DncV-like_NTFase"/>
    <property type="match status" value="1"/>
</dbReference>
<dbReference type="EMBL" id="JAKJSC010000001">
    <property type="protein sequence ID" value="MDE5417644.1"/>
    <property type="molecule type" value="Genomic_DNA"/>
</dbReference>
<keyword evidence="11" id="KW-0175">Coiled coil</keyword>
<evidence type="ECO:0000256" key="12">
    <source>
        <dbReference type="SAM" id="MobiDB-lite"/>
    </source>
</evidence>